<dbReference type="PANTHER" id="PTHR13052">
    <property type="entry name" value="NFRKB-RELATED"/>
    <property type="match status" value="1"/>
</dbReference>
<feature type="compositionally biased region" description="Low complexity" evidence="1">
    <location>
        <begin position="1"/>
        <end position="18"/>
    </location>
</feature>
<keyword evidence="3" id="KW-1185">Reference proteome</keyword>
<feature type="region of interest" description="Disordered" evidence="1">
    <location>
        <begin position="183"/>
        <end position="214"/>
    </location>
</feature>
<dbReference type="EMBL" id="JANEYF010000210">
    <property type="protein sequence ID" value="KAJ8971433.1"/>
    <property type="molecule type" value="Genomic_DNA"/>
</dbReference>
<evidence type="ECO:0000313" key="2">
    <source>
        <dbReference type="EMBL" id="KAJ8971433.1"/>
    </source>
</evidence>
<dbReference type="GO" id="GO:0031011">
    <property type="term" value="C:Ino80 complex"/>
    <property type="evidence" value="ECO:0007669"/>
    <property type="project" value="InterPro"/>
</dbReference>
<dbReference type="PANTHER" id="PTHR13052:SF3">
    <property type="entry name" value="NUCLEAR FACTOR RELATED TO KAPPA-B-BINDING PROTEIN"/>
    <property type="match status" value="1"/>
</dbReference>
<evidence type="ECO:0000313" key="3">
    <source>
        <dbReference type="Proteomes" id="UP001162156"/>
    </source>
</evidence>
<dbReference type="CDD" id="cd21865">
    <property type="entry name" value="DEUBAD_NFRKB"/>
    <property type="match status" value="1"/>
</dbReference>
<dbReference type="AlphaFoldDB" id="A0AAV8ZXD4"/>
<sequence>MDDNNTSSEDSSSDYTTESSEDDGMETAQINEKYFLPKFGTLYQMGTSNTCRLFLPNFPENDELEKTKTLQRLFDFDTFKFNSPLVKFHDDLKAGYFRPDIARMRNIINKAERKEAKYRYKTFREQLKHEVVESQTKLLNQIRNLPPGIEPRQEKRKVNVDYVSHRTKRRYFQILSSIRLKTEDNGCSSDENYPEGPPVSLSRKQKKTSQQHKK</sequence>
<feature type="compositionally biased region" description="Basic residues" evidence="1">
    <location>
        <begin position="203"/>
        <end position="214"/>
    </location>
</feature>
<reference evidence="2" key="1">
    <citation type="journal article" date="2023" name="Insect Mol. Biol.">
        <title>Genome sequencing provides insights into the evolution of gene families encoding plant cell wall-degrading enzymes in longhorned beetles.</title>
        <authorList>
            <person name="Shin N.R."/>
            <person name="Okamura Y."/>
            <person name="Kirsch R."/>
            <person name="Pauchet Y."/>
        </authorList>
    </citation>
    <scope>NUCLEOTIDE SEQUENCE</scope>
    <source>
        <strain evidence="2">RBIC_L_NR</strain>
    </source>
</reference>
<organism evidence="2 3">
    <name type="scientific">Rhamnusium bicolor</name>
    <dbReference type="NCBI Taxonomy" id="1586634"/>
    <lineage>
        <taxon>Eukaryota</taxon>
        <taxon>Metazoa</taxon>
        <taxon>Ecdysozoa</taxon>
        <taxon>Arthropoda</taxon>
        <taxon>Hexapoda</taxon>
        <taxon>Insecta</taxon>
        <taxon>Pterygota</taxon>
        <taxon>Neoptera</taxon>
        <taxon>Endopterygota</taxon>
        <taxon>Coleoptera</taxon>
        <taxon>Polyphaga</taxon>
        <taxon>Cucujiformia</taxon>
        <taxon>Chrysomeloidea</taxon>
        <taxon>Cerambycidae</taxon>
        <taxon>Lepturinae</taxon>
        <taxon>Rhagiini</taxon>
        <taxon>Rhamnusium</taxon>
    </lineage>
</organism>
<protein>
    <submittedName>
        <fullName evidence="2">Uncharacterized protein</fullName>
    </submittedName>
</protein>
<proteinExistence type="predicted"/>
<dbReference type="GO" id="GO:0002020">
    <property type="term" value="F:protease binding"/>
    <property type="evidence" value="ECO:0007669"/>
    <property type="project" value="TreeGrafter"/>
</dbReference>
<gene>
    <name evidence="2" type="ORF">NQ314_000689</name>
</gene>
<comment type="caution">
    <text evidence="2">The sequence shown here is derived from an EMBL/GenBank/DDBJ whole genome shotgun (WGS) entry which is preliminary data.</text>
</comment>
<name>A0AAV8ZXD4_9CUCU</name>
<dbReference type="Proteomes" id="UP001162156">
    <property type="component" value="Unassembled WGS sequence"/>
</dbReference>
<feature type="region of interest" description="Disordered" evidence="1">
    <location>
        <begin position="1"/>
        <end position="25"/>
    </location>
</feature>
<accession>A0AAV8ZXD4</accession>
<evidence type="ECO:0000256" key="1">
    <source>
        <dbReference type="SAM" id="MobiDB-lite"/>
    </source>
</evidence>
<dbReference type="InterPro" id="IPR024867">
    <property type="entry name" value="NFRKB"/>
</dbReference>